<organism evidence="3 4">
    <name type="scientific">Ottowia cancrivicina</name>
    <dbReference type="NCBI Taxonomy" id="3040346"/>
    <lineage>
        <taxon>Bacteria</taxon>
        <taxon>Pseudomonadati</taxon>
        <taxon>Pseudomonadota</taxon>
        <taxon>Betaproteobacteria</taxon>
        <taxon>Burkholderiales</taxon>
        <taxon>Comamonadaceae</taxon>
        <taxon>Ottowia</taxon>
    </lineage>
</organism>
<keyword evidence="1" id="KW-0472">Membrane</keyword>
<dbReference type="HAMAP" id="MF_02062">
    <property type="entry name" value="GltS"/>
    <property type="match status" value="1"/>
</dbReference>
<feature type="transmembrane region" description="Helical" evidence="1">
    <location>
        <begin position="377"/>
        <end position="397"/>
    </location>
</feature>
<reference evidence="3 4" key="1">
    <citation type="submission" date="2023-04" db="EMBL/GenBank/DDBJ databases">
        <title>Ottowia paracancer sp. nov., isolated from human stomach.</title>
        <authorList>
            <person name="Song Y."/>
        </authorList>
    </citation>
    <scope>NUCLEOTIDE SEQUENCE [LARGE SCALE GENOMIC DNA]</scope>
    <source>
        <strain evidence="3 4">10c7w1</strain>
    </source>
</reference>
<keyword evidence="1" id="KW-0029">Amino-acid transport</keyword>
<dbReference type="Pfam" id="PF03616">
    <property type="entry name" value="Glt_symporter"/>
    <property type="match status" value="1"/>
</dbReference>
<feature type="transmembrane region" description="Helical" evidence="1">
    <location>
        <begin position="282"/>
        <end position="301"/>
    </location>
</feature>
<dbReference type="PANTHER" id="PTHR36178:SF1">
    <property type="entry name" value="SODIUM_GLUTAMATE SYMPORTER"/>
    <property type="match status" value="1"/>
</dbReference>
<dbReference type="RefSeq" id="WP_279523765.1">
    <property type="nucleotide sequence ID" value="NZ_JARVII010000004.1"/>
</dbReference>
<keyword evidence="1" id="KW-0739">Sodium transport</keyword>
<feature type="transmembrane region" description="Helical" evidence="1">
    <location>
        <begin position="96"/>
        <end position="121"/>
    </location>
</feature>
<keyword evidence="1" id="KW-0406">Ion transport</keyword>
<comment type="function">
    <text evidence="1">Catalyzes the sodium-dependent transport of glutamate.</text>
</comment>
<evidence type="ECO:0000256" key="2">
    <source>
        <dbReference type="NCBIfam" id="TIGR00210"/>
    </source>
</evidence>
<feature type="transmembrane region" description="Helical" evidence="1">
    <location>
        <begin position="224"/>
        <end position="242"/>
    </location>
</feature>
<sequence>MTTLTFNAYYTLIAAVLVLLLGSWLVRKIKFLQDFNIPEPVAGGLVAALVLFGVHTVQGVNFQFEKPLQDAFMLVFFSSIGLSADFARLRQGGRPLVIFIIAVSAFIIVQNVVGTVMASALGLDPRIGLVAGSITLTGGHGTAGAWGKDLEAAGVQGAITLGMACATFGLVMGGLLGGPVARRLIRGKPTPGLAGIDDSKPAAGDQEVVFERPHQQRLITAESGLQTLAMFAACLAFSDIMFKVAQGTFFQLPQFVWALAGGVLVRNGLVLIFGVNMFDRAIDVFGNIALSLFLAMALLSLKLWELAGLAVPVMFILAAQTVVMALYATYVTYRAMGGDYDAAVLAAGHCGFGLGATPTAVANMQALTDRFGPSHKAFLIVPMVGAFFVDIVNALLLQGALKVIAWVS</sequence>
<dbReference type="GO" id="GO:0015501">
    <property type="term" value="F:glutamate:sodium symporter activity"/>
    <property type="evidence" value="ECO:0007669"/>
    <property type="project" value="UniProtKB-UniRule"/>
</dbReference>
<feature type="transmembrane region" description="Helical" evidence="1">
    <location>
        <begin position="71"/>
        <end position="89"/>
    </location>
</feature>
<gene>
    <name evidence="1 3" type="primary">gltS</name>
    <name evidence="3" type="ORF">QB898_03240</name>
</gene>
<dbReference type="EMBL" id="JARVII010000004">
    <property type="protein sequence ID" value="MDG9698743.1"/>
    <property type="molecule type" value="Genomic_DNA"/>
</dbReference>
<dbReference type="GO" id="GO:0005886">
    <property type="term" value="C:plasma membrane"/>
    <property type="evidence" value="ECO:0007669"/>
    <property type="project" value="UniProtKB-SubCell"/>
</dbReference>
<dbReference type="AlphaFoldDB" id="A0AAW6REA8"/>
<evidence type="ECO:0000313" key="3">
    <source>
        <dbReference type="EMBL" id="MDG9698743.1"/>
    </source>
</evidence>
<keyword evidence="1" id="KW-0813">Transport</keyword>
<feature type="transmembrane region" description="Helical" evidence="1">
    <location>
        <begin position="158"/>
        <end position="178"/>
    </location>
</feature>
<dbReference type="PANTHER" id="PTHR36178">
    <property type="entry name" value="SLR0625 PROTEIN"/>
    <property type="match status" value="1"/>
</dbReference>
<keyword evidence="4" id="KW-1185">Reference proteome</keyword>
<keyword evidence="1" id="KW-1003">Cell membrane</keyword>
<feature type="transmembrane region" description="Helical" evidence="1">
    <location>
        <begin position="6"/>
        <end position="26"/>
    </location>
</feature>
<feature type="transmembrane region" description="Helical" evidence="1">
    <location>
        <begin position="342"/>
        <end position="365"/>
    </location>
</feature>
<dbReference type="Proteomes" id="UP001237156">
    <property type="component" value="Unassembled WGS sequence"/>
</dbReference>
<comment type="caution">
    <text evidence="3">The sequence shown here is derived from an EMBL/GenBank/DDBJ whole genome shotgun (WGS) entry which is preliminary data.</text>
</comment>
<feature type="transmembrane region" description="Helical" evidence="1">
    <location>
        <begin position="38"/>
        <end position="59"/>
    </location>
</feature>
<evidence type="ECO:0000313" key="4">
    <source>
        <dbReference type="Proteomes" id="UP001237156"/>
    </source>
</evidence>
<keyword evidence="1" id="KW-0915">Sodium</keyword>
<dbReference type="GO" id="GO:0015813">
    <property type="term" value="P:L-glutamate transmembrane transport"/>
    <property type="evidence" value="ECO:0007669"/>
    <property type="project" value="UniProtKB-UniRule"/>
</dbReference>
<feature type="transmembrane region" description="Helical" evidence="1">
    <location>
        <begin position="307"/>
        <end position="330"/>
    </location>
</feature>
<feature type="transmembrane region" description="Helical" evidence="1">
    <location>
        <begin position="254"/>
        <end position="275"/>
    </location>
</feature>
<dbReference type="NCBIfam" id="TIGR00210">
    <property type="entry name" value="gltS"/>
    <property type="match status" value="1"/>
</dbReference>
<dbReference type="InterPro" id="IPR004445">
    <property type="entry name" value="GltS"/>
</dbReference>
<keyword evidence="1" id="KW-0997">Cell inner membrane</keyword>
<proteinExistence type="inferred from homology"/>
<keyword evidence="1" id="KW-0769">Symport</keyword>
<accession>A0AAW6REA8</accession>
<comment type="subcellular location">
    <subcellularLocation>
        <location evidence="1">Cell inner membrane</location>
        <topology evidence="1">Multi-pass membrane protein</topology>
    </subcellularLocation>
</comment>
<name>A0AAW6REA8_9BURK</name>
<keyword evidence="1" id="KW-0812">Transmembrane</keyword>
<comment type="similarity">
    <text evidence="1">Belongs to the glutamate:Na(+) symporter (ESS) (TC 2.A.27) family.</text>
</comment>
<evidence type="ECO:0000256" key="1">
    <source>
        <dbReference type="HAMAP-Rule" id="MF_02062"/>
    </source>
</evidence>
<protein>
    <recommendedName>
        <fullName evidence="1 2">Sodium/glutamate symporter</fullName>
    </recommendedName>
</protein>
<keyword evidence="1" id="KW-1133">Transmembrane helix</keyword>